<dbReference type="SUPFAM" id="SSF54427">
    <property type="entry name" value="NTF2-like"/>
    <property type="match status" value="1"/>
</dbReference>
<dbReference type="Pfam" id="PF12680">
    <property type="entry name" value="SnoaL_2"/>
    <property type="match status" value="1"/>
</dbReference>
<dbReference type="InterPro" id="IPR009959">
    <property type="entry name" value="Cyclase_SnoaL-like"/>
</dbReference>
<organism evidence="2 3">
    <name type="scientific">Marinobacterium lacunae</name>
    <dbReference type="NCBI Taxonomy" id="1232683"/>
    <lineage>
        <taxon>Bacteria</taxon>
        <taxon>Pseudomonadati</taxon>
        <taxon>Pseudomonadota</taxon>
        <taxon>Gammaproteobacteria</taxon>
        <taxon>Oceanospirillales</taxon>
        <taxon>Oceanospirillaceae</taxon>
        <taxon>Marinobacterium</taxon>
    </lineage>
</organism>
<dbReference type="RefSeq" id="WP_036188974.1">
    <property type="nucleotide sequence ID" value="NZ_JMQN01000040.1"/>
</dbReference>
<dbReference type="PANTHER" id="PTHR38436">
    <property type="entry name" value="POLYKETIDE CYCLASE SNOAL-LIKE DOMAIN"/>
    <property type="match status" value="1"/>
</dbReference>
<evidence type="ECO:0000313" key="3">
    <source>
        <dbReference type="Proteomes" id="UP000028252"/>
    </source>
</evidence>
<accession>A0A081FX59</accession>
<dbReference type="OrthoDB" id="9812089at2"/>
<dbReference type="Proteomes" id="UP000028252">
    <property type="component" value="Unassembled WGS sequence"/>
</dbReference>
<dbReference type="PANTHER" id="PTHR38436:SF1">
    <property type="entry name" value="ESTER CYCLASE"/>
    <property type="match status" value="1"/>
</dbReference>
<evidence type="ECO:0000259" key="1">
    <source>
        <dbReference type="Pfam" id="PF12680"/>
    </source>
</evidence>
<feature type="domain" description="SnoaL-like" evidence="1">
    <location>
        <begin position="11"/>
        <end position="118"/>
    </location>
</feature>
<gene>
    <name evidence="2" type="ORF">ADIMK_2638</name>
</gene>
<reference evidence="2 3" key="1">
    <citation type="submission" date="2014-04" db="EMBL/GenBank/DDBJ databases">
        <title>Marinobacterium kochiensis sp. nov., isolated from sediment sample collected from Kochi backwaters in Kerala, India.</title>
        <authorList>
            <person name="Singh A."/>
            <person name="Pinnaka A.K."/>
        </authorList>
    </citation>
    <scope>NUCLEOTIDE SEQUENCE [LARGE SCALE GENOMIC DNA]</scope>
    <source>
        <strain evidence="2 3">AK27</strain>
    </source>
</reference>
<keyword evidence="3" id="KW-1185">Reference proteome</keyword>
<dbReference type="InterPro" id="IPR037401">
    <property type="entry name" value="SnoaL-like"/>
</dbReference>
<dbReference type="InterPro" id="IPR032710">
    <property type="entry name" value="NTF2-like_dom_sf"/>
</dbReference>
<dbReference type="STRING" id="1232683.ADIMK_2638"/>
<protein>
    <recommendedName>
        <fullName evidence="1">SnoaL-like domain-containing protein</fullName>
    </recommendedName>
</protein>
<dbReference type="eggNOG" id="COG4922">
    <property type="taxonomic scope" value="Bacteria"/>
</dbReference>
<comment type="caution">
    <text evidence="2">The sequence shown here is derived from an EMBL/GenBank/DDBJ whole genome shotgun (WGS) entry which is preliminary data.</text>
</comment>
<dbReference type="EMBL" id="JMQN01000040">
    <property type="protein sequence ID" value="KEA63114.1"/>
    <property type="molecule type" value="Genomic_DNA"/>
</dbReference>
<dbReference type="AlphaFoldDB" id="A0A081FX59"/>
<name>A0A081FX59_9GAMM</name>
<dbReference type="GO" id="GO:0030638">
    <property type="term" value="P:polyketide metabolic process"/>
    <property type="evidence" value="ECO:0007669"/>
    <property type="project" value="InterPro"/>
</dbReference>
<dbReference type="Gene3D" id="3.10.450.50">
    <property type="match status" value="1"/>
</dbReference>
<sequence length="129" mass="14874">MTEQEKNKELVRQFYRQVFDGQNAEIVPEFVAESYVQHCDHIPPGREGLQAFVRMIFPDGPVKAPDEMRNPPLFMVAENDMVVVCGYLPQPDPERPGETYDYYLFDAFRVQNGKLAEHWSGVNKIALPK</sequence>
<evidence type="ECO:0000313" key="2">
    <source>
        <dbReference type="EMBL" id="KEA63114.1"/>
    </source>
</evidence>
<dbReference type="PATRIC" id="fig|1232683.4.peg.2591"/>
<proteinExistence type="predicted"/>